<evidence type="ECO:0000313" key="4">
    <source>
        <dbReference type="Proteomes" id="UP000186351"/>
    </source>
</evidence>
<sequence length="166" mass="18364">MKKPMFIIVLFAALIALFTAATDRAVDGAKGSKAPVFKIERADSLVQLDNLKGEWILLQFWSSADASSRLAAKEYSRLHSATTDSAGNEQFRHLAVNFDRSSSLFREIVRRDGLNAKSQFYVGDGQMRSSLARNYHLEAGMKAFLINPDGQIVAVNPSARTIREAI</sequence>
<keyword evidence="1" id="KW-0732">Signal</keyword>
<reference evidence="3 5" key="3">
    <citation type="submission" date="2019-04" db="EMBL/GenBank/DDBJ databases">
        <title>Microbes associate with the intestines of laboratory mice.</title>
        <authorList>
            <person name="Navarre W."/>
            <person name="Wong E."/>
            <person name="Huang K."/>
            <person name="Tropini C."/>
            <person name="Ng K."/>
            <person name="Yu B."/>
        </authorList>
    </citation>
    <scope>NUCLEOTIDE SEQUENCE [LARGE SCALE GENOMIC DNA]</scope>
    <source>
        <strain evidence="3 5">NM06_A21</strain>
    </source>
</reference>
<reference evidence="4" key="1">
    <citation type="submission" date="2016-04" db="EMBL/GenBank/DDBJ databases">
        <title>Complete Genome Sequences of Twelve Strains of a Stable Defined Moderately Diverse Mouse Microbiota 2 (sDMDMm2).</title>
        <authorList>
            <person name="Uchimura Y."/>
            <person name="Wyss M."/>
            <person name="Brugiroux S."/>
            <person name="Limenitakis J.P."/>
            <person name="Stecher B."/>
            <person name="McCoy K.D."/>
            <person name="Macpherson A.J."/>
        </authorList>
    </citation>
    <scope>NUCLEOTIDE SEQUENCE [LARGE SCALE GENOMIC DNA]</scope>
    <source>
        <strain evidence="4">YL27</strain>
    </source>
</reference>
<evidence type="ECO:0000313" key="3">
    <source>
        <dbReference type="EMBL" id="TGY76766.1"/>
    </source>
</evidence>
<accession>A0A1B1SBJ7</accession>
<accession>A0A1Z2XH49</accession>
<dbReference type="EMBL" id="SRYD01000001">
    <property type="protein sequence ID" value="TGY76766.1"/>
    <property type="molecule type" value="Genomic_DNA"/>
</dbReference>
<dbReference type="AlphaFoldDB" id="A0A1B1SBJ7"/>
<dbReference type="Gene3D" id="3.40.30.10">
    <property type="entry name" value="Glutaredoxin"/>
    <property type="match status" value="1"/>
</dbReference>
<reference evidence="2" key="2">
    <citation type="submission" date="2017-04" db="EMBL/GenBank/DDBJ databases">
        <title>Complete Genome Sequences of Twelve Strains of a Stable Defined Moderately Diverse Mouse Microbiota 2 (sDMDMm2).</title>
        <authorList>
            <person name="Uchimura Y."/>
            <person name="Wyss M."/>
            <person name="Brugiroux S."/>
            <person name="Limenitakis J.P."/>
            <person name="Stecher B."/>
            <person name="McCoy K.D."/>
            <person name="Macpherson A.J."/>
        </authorList>
    </citation>
    <scope>NUCLEOTIDE SEQUENCE</scope>
    <source>
        <strain evidence="2">YL27</strain>
    </source>
</reference>
<dbReference type="Proteomes" id="UP000186351">
    <property type="component" value="Chromosome"/>
</dbReference>
<dbReference type="EMBL" id="CP015402">
    <property type="protein sequence ID" value="ANU64137.1"/>
    <property type="molecule type" value="Genomic_DNA"/>
</dbReference>
<organism evidence="2 4">
    <name type="scientific">Muribaculum intestinale</name>
    <dbReference type="NCBI Taxonomy" id="1796646"/>
    <lineage>
        <taxon>Bacteria</taxon>
        <taxon>Pseudomonadati</taxon>
        <taxon>Bacteroidota</taxon>
        <taxon>Bacteroidia</taxon>
        <taxon>Bacteroidales</taxon>
        <taxon>Muribaculaceae</taxon>
        <taxon>Muribaculum</taxon>
    </lineage>
</organism>
<proteinExistence type="predicted"/>
<dbReference type="RefSeq" id="WP_068961423.1">
    <property type="nucleotide sequence ID" value="NZ_CAJTAP010000001.1"/>
</dbReference>
<feature type="signal peptide" evidence="1">
    <location>
        <begin position="1"/>
        <end position="21"/>
    </location>
</feature>
<dbReference type="SUPFAM" id="SSF52833">
    <property type="entry name" value="Thioredoxin-like"/>
    <property type="match status" value="1"/>
</dbReference>
<dbReference type="InterPro" id="IPR036249">
    <property type="entry name" value="Thioredoxin-like_sf"/>
</dbReference>
<protein>
    <submittedName>
        <fullName evidence="2">Uncharacterized protein</fullName>
    </submittedName>
</protein>
<evidence type="ECO:0000313" key="5">
    <source>
        <dbReference type="Proteomes" id="UP000306630"/>
    </source>
</evidence>
<evidence type="ECO:0000313" key="2">
    <source>
        <dbReference type="EMBL" id="ANU64137.1"/>
    </source>
</evidence>
<dbReference type="OrthoDB" id="1118748at2"/>
<dbReference type="KEGG" id="pary:A4V02_10745"/>
<dbReference type="GeneID" id="65537348"/>
<dbReference type="Proteomes" id="UP000306630">
    <property type="component" value="Unassembled WGS sequence"/>
</dbReference>
<feature type="chain" id="PRO_5008529494" evidence="1">
    <location>
        <begin position="22"/>
        <end position="166"/>
    </location>
</feature>
<dbReference type="STRING" id="1796646.A4V02_10745"/>
<evidence type="ECO:0000256" key="1">
    <source>
        <dbReference type="SAM" id="SignalP"/>
    </source>
</evidence>
<name>A0A1B1SBJ7_9BACT</name>
<gene>
    <name evidence="2" type="ORF">A4V02_10745</name>
    <name evidence="3" type="ORF">E5333_00515</name>
</gene>
<keyword evidence="4" id="KW-1185">Reference proteome</keyword>